<keyword evidence="3" id="KW-0274">FAD</keyword>
<dbReference type="EMBL" id="MAAO01000006">
    <property type="protein sequence ID" value="OUR97495.1"/>
    <property type="molecule type" value="Genomic_DNA"/>
</dbReference>
<dbReference type="Gene3D" id="3.30.465.10">
    <property type="match status" value="1"/>
</dbReference>
<gene>
    <name evidence="5" type="ORF">A9Q84_13420</name>
</gene>
<dbReference type="InterPro" id="IPR016166">
    <property type="entry name" value="FAD-bd_PCMH"/>
</dbReference>
<dbReference type="InterPro" id="IPR036318">
    <property type="entry name" value="FAD-bd_PCMH-like_sf"/>
</dbReference>
<dbReference type="PANTHER" id="PTHR11748:SF111">
    <property type="entry name" value="D-LACTATE DEHYDROGENASE, MITOCHONDRIAL-RELATED"/>
    <property type="match status" value="1"/>
</dbReference>
<dbReference type="Pfam" id="PF01565">
    <property type="entry name" value="FAD_binding_4"/>
    <property type="match status" value="1"/>
</dbReference>
<evidence type="ECO:0000256" key="1">
    <source>
        <dbReference type="ARBA" id="ARBA00008000"/>
    </source>
</evidence>
<evidence type="ECO:0000256" key="2">
    <source>
        <dbReference type="ARBA" id="ARBA00022630"/>
    </source>
</evidence>
<dbReference type="InterPro" id="IPR016164">
    <property type="entry name" value="FAD-linked_Oxase-like_C"/>
</dbReference>
<keyword evidence="2" id="KW-0285">Flavoprotein</keyword>
<dbReference type="SUPFAM" id="SSF55103">
    <property type="entry name" value="FAD-linked oxidases, C-terminal domain"/>
    <property type="match status" value="1"/>
</dbReference>
<evidence type="ECO:0000313" key="6">
    <source>
        <dbReference type="Proteomes" id="UP000196531"/>
    </source>
</evidence>
<dbReference type="PANTHER" id="PTHR11748">
    <property type="entry name" value="D-LACTATE DEHYDROGENASE"/>
    <property type="match status" value="1"/>
</dbReference>
<dbReference type="Gene3D" id="3.40.462.10">
    <property type="entry name" value="FAD-linked oxidases, C-terminal domain"/>
    <property type="match status" value="1"/>
</dbReference>
<dbReference type="GO" id="GO:0071949">
    <property type="term" value="F:FAD binding"/>
    <property type="evidence" value="ECO:0007669"/>
    <property type="project" value="InterPro"/>
</dbReference>
<sequence>MKLKLQRLFSEILTEDEIICDIEKYKRNTINLKRDILICLRPTRKEKVVSIVKIANEHNIKLSPISSGNNWGYGSSLPATNDNVILDLSLLNSIIEFNEDLGFIRIGPGLTQGQLYKYLEDNNHNYLVPTTGAGPTCSILGNLLERGYGPTPHQDHFASLHSIEAVLGNGKIYKSPLRKIAGNMLDNIFRGGIGPYLDGIFTQSNYAIVTEATISLVKRPEEVEVFVLELHDKDDLQNIVKDIRSLITQLGGIVGAVNLMNNRRVLSMQTAYVSESDGKNILTDLEIQELAKKEGVCEWTVIGSFYKNKEINKASRKLTQRILKKKNRKLHFFTDRKARLIRKFVSILPDLFFKKFKSKFNGLLNNLIKLIEIFNGKPSKLALPLCYLKKSETPDMNGEINPAQDECGLIWYSPLVPMIPEKISEYVSFVEKVCGKYGIEPLITFTSVSEKCFDSTVPILFKRDKSEVDETAKAHSCYDELLEEGKKLGFYPYRMGINHMSSVVDMEDTFWQLGSDIKSIIDPNEIISPGRYSLK</sequence>
<comment type="similarity">
    <text evidence="1">Belongs to the FAD-binding oxidoreductase/transferase type 4 family.</text>
</comment>
<dbReference type="GO" id="GO:0008720">
    <property type="term" value="F:D-lactate dehydrogenase (NAD+) activity"/>
    <property type="evidence" value="ECO:0007669"/>
    <property type="project" value="TreeGrafter"/>
</dbReference>
<dbReference type="AlphaFoldDB" id="A0A1Y5F9N8"/>
<proteinExistence type="inferred from homology"/>
<feature type="domain" description="FAD-binding PCMH-type" evidence="4">
    <location>
        <begin position="30"/>
        <end position="219"/>
    </location>
</feature>
<dbReference type="SUPFAM" id="SSF56176">
    <property type="entry name" value="FAD-binding/transporter-associated domain-like"/>
    <property type="match status" value="1"/>
</dbReference>
<comment type="caution">
    <text evidence="5">The sequence shown here is derived from an EMBL/GenBank/DDBJ whole genome shotgun (WGS) entry which is preliminary data.</text>
</comment>
<dbReference type="InterPro" id="IPR016169">
    <property type="entry name" value="FAD-bd_PCMH_sub2"/>
</dbReference>
<dbReference type="PROSITE" id="PS51387">
    <property type="entry name" value="FAD_PCMH"/>
    <property type="match status" value="1"/>
</dbReference>
<dbReference type="GO" id="GO:0004458">
    <property type="term" value="F:D-lactate dehydrogenase (cytochrome) activity"/>
    <property type="evidence" value="ECO:0007669"/>
    <property type="project" value="TreeGrafter"/>
</dbReference>
<dbReference type="Proteomes" id="UP000196531">
    <property type="component" value="Unassembled WGS sequence"/>
</dbReference>
<evidence type="ECO:0000256" key="3">
    <source>
        <dbReference type="ARBA" id="ARBA00022827"/>
    </source>
</evidence>
<dbReference type="InterPro" id="IPR016170">
    <property type="entry name" value="Cytok_DH_C_sf"/>
</dbReference>
<organism evidence="5 6">
    <name type="scientific">Halobacteriovorax marinus</name>
    <dbReference type="NCBI Taxonomy" id="97084"/>
    <lineage>
        <taxon>Bacteria</taxon>
        <taxon>Pseudomonadati</taxon>
        <taxon>Bdellovibrionota</taxon>
        <taxon>Bacteriovoracia</taxon>
        <taxon>Bacteriovoracales</taxon>
        <taxon>Halobacteriovoraceae</taxon>
        <taxon>Halobacteriovorax</taxon>
    </lineage>
</organism>
<evidence type="ECO:0000313" key="5">
    <source>
        <dbReference type="EMBL" id="OUR97495.1"/>
    </source>
</evidence>
<evidence type="ECO:0000259" key="4">
    <source>
        <dbReference type="PROSITE" id="PS51387"/>
    </source>
</evidence>
<protein>
    <recommendedName>
        <fullName evidence="4">FAD-binding PCMH-type domain-containing protein</fullName>
    </recommendedName>
</protein>
<reference evidence="6" key="1">
    <citation type="journal article" date="2017" name="Proc. Natl. Acad. Sci. U.S.A.">
        <title>Simulation of Deepwater Horizon oil plume reveals substrate specialization within a complex community of hydrocarbon-degraders.</title>
        <authorList>
            <person name="Hu P."/>
            <person name="Dubinsky E.A."/>
            <person name="Probst A.J."/>
            <person name="Wang J."/>
            <person name="Sieber C.M.K."/>
            <person name="Tom L.M."/>
            <person name="Gardinali P."/>
            <person name="Banfield J.F."/>
            <person name="Atlas R.M."/>
            <person name="Andersen G.L."/>
        </authorList>
    </citation>
    <scope>NUCLEOTIDE SEQUENCE [LARGE SCALE GENOMIC DNA]</scope>
</reference>
<name>A0A1Y5F9N8_9BACT</name>
<dbReference type="GO" id="GO:1903457">
    <property type="term" value="P:lactate catabolic process"/>
    <property type="evidence" value="ECO:0007669"/>
    <property type="project" value="TreeGrafter"/>
</dbReference>
<accession>A0A1Y5F9N8</accession>
<dbReference type="Gene3D" id="3.30.43.10">
    <property type="entry name" value="Uridine Diphospho-n-acetylenolpyruvylglucosamine Reductase, domain 2"/>
    <property type="match status" value="1"/>
</dbReference>
<dbReference type="InterPro" id="IPR006094">
    <property type="entry name" value="Oxid_FAD_bind_N"/>
</dbReference>
<dbReference type="InterPro" id="IPR016167">
    <property type="entry name" value="FAD-bd_PCMH_sub1"/>
</dbReference>